<evidence type="ECO:0000256" key="1">
    <source>
        <dbReference type="SAM" id="Coils"/>
    </source>
</evidence>
<evidence type="ECO:0000313" key="4">
    <source>
        <dbReference type="Proteomes" id="UP000620559"/>
    </source>
</evidence>
<evidence type="ECO:0000313" key="3">
    <source>
        <dbReference type="EMBL" id="MBE9213894.1"/>
    </source>
</evidence>
<evidence type="ECO:0000256" key="2">
    <source>
        <dbReference type="SAM" id="Phobius"/>
    </source>
</evidence>
<accession>A0A8J7F870</accession>
<protein>
    <submittedName>
        <fullName evidence="3">Uncharacterized protein</fullName>
    </submittedName>
</protein>
<keyword evidence="2" id="KW-0472">Membrane</keyword>
<name>A0A8J7F870_9CYAN</name>
<dbReference type="Proteomes" id="UP000620559">
    <property type="component" value="Unassembled WGS sequence"/>
</dbReference>
<reference evidence="3" key="1">
    <citation type="submission" date="2020-10" db="EMBL/GenBank/DDBJ databases">
        <authorList>
            <person name="Castelo-Branco R."/>
            <person name="Eusebio N."/>
            <person name="Adriana R."/>
            <person name="Vieira A."/>
            <person name="Brugerolle De Fraissinette N."/>
            <person name="Rezende De Castro R."/>
            <person name="Schneider M.P."/>
            <person name="Vasconcelos V."/>
            <person name="Leao P.N."/>
        </authorList>
    </citation>
    <scope>NUCLEOTIDE SEQUENCE</scope>
    <source>
        <strain evidence="3">LEGE 06105</strain>
    </source>
</reference>
<dbReference type="EMBL" id="JADEWL010000044">
    <property type="protein sequence ID" value="MBE9213894.1"/>
    <property type="molecule type" value="Genomic_DNA"/>
</dbReference>
<keyword evidence="2" id="KW-0812">Transmembrane</keyword>
<dbReference type="AlphaFoldDB" id="A0A8J7F870"/>
<dbReference type="RefSeq" id="WP_193921173.1">
    <property type="nucleotide sequence ID" value="NZ_JADEWL010000044.1"/>
</dbReference>
<sequence>MGCKIYLPIIHLFAYSRAPKLEDLLADEKNINPDWLWEKCNSMVRTKLSYELNLKAFLQEENKEVSGELLINQKLSEQDKPEFIDIPIDKKIDSYDIENYFPISIKEENDILAEIYPLRLYESYALGLSFYPKRELENKKFTIQEIKQYNLNPHNCLFLSQENNSPFLGQTILITAKLTGKDRKKSLEWLKNHIADEYLDALFIENKNLRKPAFNRAGKLFGRPVFEYGIFRQLDSYIHVLVWLIEDKDEKNIVEKFYSKLLDLFLFRTKVVQAYKETRTHSKDAKDKNKEIENKLEGMITNSSLKTGENNFNLIKISQDIIELTQMSVRYANVLRDIEEYQNAIVDNTRNYNDKIREIKSFSPNESVGFLSFFGERACRSFKDQLTAELAYFQHGIDLVDNVVDALRGQIAIEQANRERQLQTTITSLGIAIAGAGNFASSYEAGSVTEKKDEVAKLPVIGTIHIPHFVFSFSISIVVGIIVWKIASKYLRQSYRKNELIFSPKKHKSTDLGANNQSQLEQDN</sequence>
<feature type="transmembrane region" description="Helical" evidence="2">
    <location>
        <begin position="466"/>
        <end position="487"/>
    </location>
</feature>
<keyword evidence="1" id="KW-0175">Coiled coil</keyword>
<gene>
    <name evidence="3" type="ORF">IQ247_14675</name>
</gene>
<feature type="coiled-coil region" evidence="1">
    <location>
        <begin position="275"/>
        <end position="302"/>
    </location>
</feature>
<keyword evidence="2" id="KW-1133">Transmembrane helix</keyword>
<organism evidence="3 4">
    <name type="scientific">Plectonema cf. radiosum LEGE 06105</name>
    <dbReference type="NCBI Taxonomy" id="945769"/>
    <lineage>
        <taxon>Bacteria</taxon>
        <taxon>Bacillati</taxon>
        <taxon>Cyanobacteriota</taxon>
        <taxon>Cyanophyceae</taxon>
        <taxon>Oscillatoriophycideae</taxon>
        <taxon>Oscillatoriales</taxon>
        <taxon>Microcoleaceae</taxon>
        <taxon>Plectonema</taxon>
    </lineage>
</organism>
<proteinExistence type="predicted"/>
<comment type="caution">
    <text evidence="3">The sequence shown here is derived from an EMBL/GenBank/DDBJ whole genome shotgun (WGS) entry which is preliminary data.</text>
</comment>
<keyword evidence="4" id="KW-1185">Reference proteome</keyword>